<feature type="repeat" description="ANK" evidence="1">
    <location>
        <begin position="59"/>
        <end position="86"/>
    </location>
</feature>
<sequence>MAAGPLTILLLSITLFSAHAADQPSLDEQLFNAIADQDISAVEKALQAGADINAREERGLQTPLMKSVLMGYDGLVQLFLEKGADV</sequence>
<dbReference type="PROSITE" id="PS50297">
    <property type="entry name" value="ANK_REP_REGION"/>
    <property type="match status" value="1"/>
</dbReference>
<dbReference type="InterPro" id="IPR036770">
    <property type="entry name" value="Ankyrin_rpt-contain_sf"/>
</dbReference>
<evidence type="ECO:0008006" key="5">
    <source>
        <dbReference type="Google" id="ProtNLM"/>
    </source>
</evidence>
<organism evidence="3 4">
    <name type="scientific">Cyclotella atomus</name>
    <dbReference type="NCBI Taxonomy" id="382360"/>
    <lineage>
        <taxon>Eukaryota</taxon>
        <taxon>Sar</taxon>
        <taxon>Stramenopiles</taxon>
        <taxon>Ochrophyta</taxon>
        <taxon>Bacillariophyta</taxon>
        <taxon>Coscinodiscophyceae</taxon>
        <taxon>Thalassiosirophycidae</taxon>
        <taxon>Stephanodiscales</taxon>
        <taxon>Stephanodiscaceae</taxon>
        <taxon>Cyclotella</taxon>
    </lineage>
</organism>
<accession>A0ABD3PGR9</accession>
<dbReference type="Gene3D" id="1.25.40.20">
    <property type="entry name" value="Ankyrin repeat-containing domain"/>
    <property type="match status" value="1"/>
</dbReference>
<dbReference type="InterPro" id="IPR002110">
    <property type="entry name" value="Ankyrin_rpt"/>
</dbReference>
<evidence type="ECO:0000256" key="2">
    <source>
        <dbReference type="SAM" id="SignalP"/>
    </source>
</evidence>
<comment type="caution">
    <text evidence="3">The sequence shown here is derived from an EMBL/GenBank/DDBJ whole genome shotgun (WGS) entry which is preliminary data.</text>
</comment>
<dbReference type="EMBL" id="JALLPJ020000616">
    <property type="protein sequence ID" value="KAL3787300.1"/>
    <property type="molecule type" value="Genomic_DNA"/>
</dbReference>
<evidence type="ECO:0000313" key="4">
    <source>
        <dbReference type="Proteomes" id="UP001530400"/>
    </source>
</evidence>
<evidence type="ECO:0000313" key="3">
    <source>
        <dbReference type="EMBL" id="KAL3787300.1"/>
    </source>
</evidence>
<keyword evidence="2" id="KW-0732">Signal</keyword>
<feature type="chain" id="PRO_5044756133" description="Ankyrin repeat domain-containing protein" evidence="2">
    <location>
        <begin position="21"/>
        <end position="86"/>
    </location>
</feature>
<dbReference type="Proteomes" id="UP001530400">
    <property type="component" value="Unassembled WGS sequence"/>
</dbReference>
<keyword evidence="4" id="KW-1185">Reference proteome</keyword>
<evidence type="ECO:0000256" key="1">
    <source>
        <dbReference type="PROSITE-ProRule" id="PRU00023"/>
    </source>
</evidence>
<feature type="signal peptide" evidence="2">
    <location>
        <begin position="1"/>
        <end position="20"/>
    </location>
</feature>
<reference evidence="3 4" key="1">
    <citation type="submission" date="2024-10" db="EMBL/GenBank/DDBJ databases">
        <title>Updated reference genomes for cyclostephanoid diatoms.</title>
        <authorList>
            <person name="Roberts W.R."/>
            <person name="Alverson A.J."/>
        </authorList>
    </citation>
    <scope>NUCLEOTIDE SEQUENCE [LARGE SCALE GENOMIC DNA]</scope>
    <source>
        <strain evidence="3 4">AJA010-31</strain>
    </source>
</reference>
<dbReference type="PROSITE" id="PS50088">
    <property type="entry name" value="ANK_REPEAT"/>
    <property type="match status" value="1"/>
</dbReference>
<dbReference type="SUPFAM" id="SSF48403">
    <property type="entry name" value="Ankyrin repeat"/>
    <property type="match status" value="1"/>
</dbReference>
<keyword evidence="1" id="KW-0040">ANK repeat</keyword>
<proteinExistence type="predicted"/>
<dbReference type="AlphaFoldDB" id="A0ABD3PGR9"/>
<name>A0ABD3PGR9_9STRA</name>
<protein>
    <recommendedName>
        <fullName evidence="5">Ankyrin repeat domain-containing protein</fullName>
    </recommendedName>
</protein>
<gene>
    <name evidence="3" type="ORF">ACHAWO_007569</name>
</gene>